<organism evidence="2 3">
    <name type="scientific">Acorus calamus</name>
    <name type="common">Sweet flag</name>
    <dbReference type="NCBI Taxonomy" id="4465"/>
    <lineage>
        <taxon>Eukaryota</taxon>
        <taxon>Viridiplantae</taxon>
        <taxon>Streptophyta</taxon>
        <taxon>Embryophyta</taxon>
        <taxon>Tracheophyta</taxon>
        <taxon>Spermatophyta</taxon>
        <taxon>Magnoliopsida</taxon>
        <taxon>Liliopsida</taxon>
        <taxon>Acoraceae</taxon>
        <taxon>Acorus</taxon>
    </lineage>
</organism>
<evidence type="ECO:0000313" key="3">
    <source>
        <dbReference type="Proteomes" id="UP001180020"/>
    </source>
</evidence>
<sequence length="364" mass="42238">MEGITAAEDSHWGSNDIEQGRGLVIHNPLRRRDPVSRFQDGRPGASASAQGICKPYIMIFEISLVDPGRCCIKADLRKAFDSVRWDYLHEVVIQDIFGIPSYDLPVKYLGLPLLAGNLSNAACAPLVDKVQRRLQTWTGLYLKKENLWNLSPVSSSSSLWRRILSSKSWVRPLTRFIIFEGHSINIWDDPWLQGYRLRHHFHNQALLSWGPIDQAKVSLFIKDGRWVKPDRWRPIEFNDVWNSIIEMDIGGSGPDILIWIDHKTGQITTPAAWNHVRKHHPPLVWTSEVWNSIQPPRYSFLLWQAALNRLPTKDRLWKRQTIWLIWKARNEKIFKGSITPKKKLVYQIIHSAKFRFSGEVIEDM</sequence>
<feature type="domain" description="Reverse transcriptase zinc-binding" evidence="1">
    <location>
        <begin position="270"/>
        <end position="321"/>
    </location>
</feature>
<evidence type="ECO:0000313" key="2">
    <source>
        <dbReference type="EMBL" id="KAK1308766.1"/>
    </source>
</evidence>
<dbReference type="EMBL" id="JAUJYO010000009">
    <property type="protein sequence ID" value="KAK1308766.1"/>
    <property type="molecule type" value="Genomic_DNA"/>
</dbReference>
<comment type="caution">
    <text evidence="2">The sequence shown here is derived from an EMBL/GenBank/DDBJ whole genome shotgun (WGS) entry which is preliminary data.</text>
</comment>
<keyword evidence="3" id="KW-1185">Reference proteome</keyword>
<dbReference type="Pfam" id="PF13966">
    <property type="entry name" value="zf-RVT"/>
    <property type="match status" value="1"/>
</dbReference>
<reference evidence="2" key="2">
    <citation type="submission" date="2023-06" db="EMBL/GenBank/DDBJ databases">
        <authorList>
            <person name="Ma L."/>
            <person name="Liu K.-W."/>
            <person name="Li Z."/>
            <person name="Hsiao Y.-Y."/>
            <person name="Qi Y."/>
            <person name="Fu T."/>
            <person name="Tang G."/>
            <person name="Zhang D."/>
            <person name="Sun W.-H."/>
            <person name="Liu D.-K."/>
            <person name="Li Y."/>
            <person name="Chen G.-Z."/>
            <person name="Liu X.-D."/>
            <person name="Liao X.-Y."/>
            <person name="Jiang Y.-T."/>
            <person name="Yu X."/>
            <person name="Hao Y."/>
            <person name="Huang J."/>
            <person name="Zhao X.-W."/>
            <person name="Ke S."/>
            <person name="Chen Y.-Y."/>
            <person name="Wu W.-L."/>
            <person name="Hsu J.-L."/>
            <person name="Lin Y.-F."/>
            <person name="Huang M.-D."/>
            <person name="Li C.-Y."/>
            <person name="Huang L."/>
            <person name="Wang Z.-W."/>
            <person name="Zhao X."/>
            <person name="Zhong W.-Y."/>
            <person name="Peng D.-H."/>
            <person name="Ahmad S."/>
            <person name="Lan S."/>
            <person name="Zhang J.-S."/>
            <person name="Tsai W.-C."/>
            <person name="Van De Peer Y."/>
            <person name="Liu Z.-J."/>
        </authorList>
    </citation>
    <scope>NUCLEOTIDE SEQUENCE</scope>
    <source>
        <strain evidence="2">CP</strain>
        <tissue evidence="2">Leaves</tissue>
    </source>
</reference>
<dbReference type="Proteomes" id="UP001180020">
    <property type="component" value="Unassembled WGS sequence"/>
</dbReference>
<name>A0AAV9E500_ACOCL</name>
<accession>A0AAV9E500</accession>
<dbReference type="InterPro" id="IPR026960">
    <property type="entry name" value="RVT-Znf"/>
</dbReference>
<gene>
    <name evidence="2" type="ORF">QJS10_CPA09g00507</name>
</gene>
<proteinExistence type="predicted"/>
<evidence type="ECO:0000259" key="1">
    <source>
        <dbReference type="Pfam" id="PF13966"/>
    </source>
</evidence>
<protein>
    <recommendedName>
        <fullName evidence="1">Reverse transcriptase zinc-binding domain-containing protein</fullName>
    </recommendedName>
</protein>
<dbReference type="AlphaFoldDB" id="A0AAV9E500"/>
<reference evidence="2" key="1">
    <citation type="journal article" date="2023" name="Nat. Commun.">
        <title>Diploid and tetraploid genomes of Acorus and the evolution of monocots.</title>
        <authorList>
            <person name="Ma L."/>
            <person name="Liu K.W."/>
            <person name="Li Z."/>
            <person name="Hsiao Y.Y."/>
            <person name="Qi Y."/>
            <person name="Fu T."/>
            <person name="Tang G.D."/>
            <person name="Zhang D."/>
            <person name="Sun W.H."/>
            <person name="Liu D.K."/>
            <person name="Li Y."/>
            <person name="Chen G.Z."/>
            <person name="Liu X.D."/>
            <person name="Liao X.Y."/>
            <person name="Jiang Y.T."/>
            <person name="Yu X."/>
            <person name="Hao Y."/>
            <person name="Huang J."/>
            <person name="Zhao X.W."/>
            <person name="Ke S."/>
            <person name="Chen Y.Y."/>
            <person name="Wu W.L."/>
            <person name="Hsu J.L."/>
            <person name="Lin Y.F."/>
            <person name="Huang M.D."/>
            <person name="Li C.Y."/>
            <person name="Huang L."/>
            <person name="Wang Z.W."/>
            <person name="Zhao X."/>
            <person name="Zhong W.Y."/>
            <person name="Peng D.H."/>
            <person name="Ahmad S."/>
            <person name="Lan S."/>
            <person name="Zhang J.S."/>
            <person name="Tsai W.C."/>
            <person name="Van de Peer Y."/>
            <person name="Liu Z.J."/>
        </authorList>
    </citation>
    <scope>NUCLEOTIDE SEQUENCE</scope>
    <source>
        <strain evidence="2">CP</strain>
    </source>
</reference>